<dbReference type="InterPro" id="IPR038696">
    <property type="entry name" value="IalB_sf"/>
</dbReference>
<dbReference type="InterPro" id="IPR010642">
    <property type="entry name" value="Invasion_prot_B"/>
</dbReference>
<dbReference type="Pfam" id="PF06776">
    <property type="entry name" value="IalB"/>
    <property type="match status" value="1"/>
</dbReference>
<proteinExistence type="predicted"/>
<feature type="chain" id="PRO_5031279450" evidence="2">
    <location>
        <begin position="27"/>
        <end position="254"/>
    </location>
</feature>
<dbReference type="AlphaFoldDB" id="A0A7W6AHB3"/>
<sequence length="254" mass="26650">MTPIRFSLLTATLLIASATLAPPARAQEPEAPAAAPEAAPEAPAAPEEAAKAKPRIKKVLPHKPKVAEPKPAEAKPAEQKTAEPAAKPASDGTLLEPTASDAKVQWPNGARSVSEAYGDWTMNCNREGSQTDCVVIQSQGDRRTGRRQFSVELRAPKDGRAEGLILMPFGMQIEPGVSFKLDDRTLGKGAPYSYCVNDGCLVPISLPTLATDTMKTAQTMSVSGMKQDAKEPTTISVPLAGFAAAFARAAAFGG</sequence>
<feature type="signal peptide" evidence="2">
    <location>
        <begin position="1"/>
        <end position="26"/>
    </location>
</feature>
<keyword evidence="2" id="KW-0732">Signal</keyword>
<evidence type="ECO:0000313" key="6">
    <source>
        <dbReference type="Proteomes" id="UP001156881"/>
    </source>
</evidence>
<accession>A0A7W6AHB3</accession>
<evidence type="ECO:0000256" key="2">
    <source>
        <dbReference type="SAM" id="SignalP"/>
    </source>
</evidence>
<evidence type="ECO:0000313" key="4">
    <source>
        <dbReference type="EMBL" id="MBB3901199.1"/>
    </source>
</evidence>
<dbReference type="EMBL" id="JACIDN010000001">
    <property type="protein sequence ID" value="MBB3901199.1"/>
    <property type="molecule type" value="Genomic_DNA"/>
</dbReference>
<evidence type="ECO:0000256" key="1">
    <source>
        <dbReference type="SAM" id="MobiDB-lite"/>
    </source>
</evidence>
<feature type="compositionally biased region" description="Basic and acidic residues" evidence="1">
    <location>
        <begin position="65"/>
        <end position="81"/>
    </location>
</feature>
<reference evidence="3" key="1">
    <citation type="journal article" date="2014" name="Int. J. Syst. Evol. Microbiol.">
        <title>Complete genome of a new Firmicutes species belonging to the dominant human colonic microbiota ('Ruminococcus bicirculans') reveals two chromosomes and a selective capacity to utilize plant glucans.</title>
        <authorList>
            <consortium name="NISC Comparative Sequencing Program"/>
            <person name="Wegmann U."/>
            <person name="Louis P."/>
            <person name="Goesmann A."/>
            <person name="Henrissat B."/>
            <person name="Duncan S.H."/>
            <person name="Flint H.J."/>
        </authorList>
    </citation>
    <scope>NUCLEOTIDE SEQUENCE</scope>
    <source>
        <strain evidence="3">NBRC 107710</strain>
    </source>
</reference>
<organism evidence="4 5">
    <name type="scientific">Methylobacterium brachythecii</name>
    <dbReference type="NCBI Taxonomy" id="1176177"/>
    <lineage>
        <taxon>Bacteria</taxon>
        <taxon>Pseudomonadati</taxon>
        <taxon>Pseudomonadota</taxon>
        <taxon>Alphaproteobacteria</taxon>
        <taxon>Hyphomicrobiales</taxon>
        <taxon>Methylobacteriaceae</taxon>
        <taxon>Methylobacterium</taxon>
    </lineage>
</organism>
<reference evidence="4 5" key="3">
    <citation type="submission" date="2020-08" db="EMBL/GenBank/DDBJ databases">
        <title>Genomic Encyclopedia of Type Strains, Phase IV (KMG-IV): sequencing the most valuable type-strain genomes for metagenomic binning, comparative biology and taxonomic classification.</title>
        <authorList>
            <person name="Goeker M."/>
        </authorList>
    </citation>
    <scope>NUCLEOTIDE SEQUENCE [LARGE SCALE GENOMIC DNA]</scope>
    <source>
        <strain evidence="4 5">DSM 24105</strain>
    </source>
</reference>
<feature type="compositionally biased region" description="Low complexity" evidence="1">
    <location>
        <begin position="23"/>
        <end position="47"/>
    </location>
</feature>
<feature type="region of interest" description="Disordered" evidence="1">
    <location>
        <begin position="23"/>
        <end position="107"/>
    </location>
</feature>
<reference evidence="3" key="4">
    <citation type="submission" date="2023-01" db="EMBL/GenBank/DDBJ databases">
        <title>Draft genome sequence of Methylobacterium brachythecii strain NBRC 107710.</title>
        <authorList>
            <person name="Sun Q."/>
            <person name="Mori K."/>
        </authorList>
    </citation>
    <scope>NUCLEOTIDE SEQUENCE</scope>
    <source>
        <strain evidence="3">NBRC 107710</strain>
    </source>
</reference>
<reference evidence="6" key="2">
    <citation type="journal article" date="2019" name="Int. J. Syst. Evol. Microbiol.">
        <title>The Global Catalogue of Microorganisms (GCM) 10K type strain sequencing project: providing services to taxonomists for standard genome sequencing and annotation.</title>
        <authorList>
            <consortium name="The Broad Institute Genomics Platform"/>
            <consortium name="The Broad Institute Genome Sequencing Center for Infectious Disease"/>
            <person name="Wu L."/>
            <person name="Ma J."/>
        </authorList>
    </citation>
    <scope>NUCLEOTIDE SEQUENCE [LARGE SCALE GENOMIC DNA]</scope>
    <source>
        <strain evidence="6">NBRC 107710</strain>
    </source>
</reference>
<evidence type="ECO:0000313" key="5">
    <source>
        <dbReference type="Proteomes" id="UP000517759"/>
    </source>
</evidence>
<dbReference type="Proteomes" id="UP000517759">
    <property type="component" value="Unassembled WGS sequence"/>
</dbReference>
<dbReference type="RefSeq" id="WP_183501944.1">
    <property type="nucleotide sequence ID" value="NZ_BSPG01000013.1"/>
</dbReference>
<keyword evidence="6" id="KW-1185">Reference proteome</keyword>
<feature type="compositionally biased region" description="Basic residues" evidence="1">
    <location>
        <begin position="52"/>
        <end position="64"/>
    </location>
</feature>
<gene>
    <name evidence="3" type="ORF">GCM10007884_26060</name>
    <name evidence="4" type="ORF">GGR33_000679</name>
</gene>
<name>A0A7W6AHB3_9HYPH</name>
<dbReference type="Gene3D" id="2.60.40.1880">
    <property type="entry name" value="Invasion associated locus B (IalB) protein"/>
    <property type="match status" value="1"/>
</dbReference>
<dbReference type="Proteomes" id="UP001156881">
    <property type="component" value="Unassembled WGS sequence"/>
</dbReference>
<comment type="caution">
    <text evidence="4">The sequence shown here is derived from an EMBL/GenBank/DDBJ whole genome shotgun (WGS) entry which is preliminary data.</text>
</comment>
<dbReference type="EMBL" id="BSPG01000013">
    <property type="protein sequence ID" value="GLS44618.1"/>
    <property type="molecule type" value="Genomic_DNA"/>
</dbReference>
<evidence type="ECO:0000313" key="3">
    <source>
        <dbReference type="EMBL" id="GLS44618.1"/>
    </source>
</evidence>
<protein>
    <submittedName>
        <fullName evidence="4">Invasion protein IalB</fullName>
    </submittedName>
</protein>